<proteinExistence type="predicted"/>
<evidence type="ECO:0008006" key="2">
    <source>
        <dbReference type="Google" id="ProtNLM"/>
    </source>
</evidence>
<dbReference type="SUPFAM" id="SSF52540">
    <property type="entry name" value="P-loop containing nucleoside triphosphate hydrolases"/>
    <property type="match status" value="1"/>
</dbReference>
<name>X0Y872_9ZZZZ</name>
<organism evidence="1">
    <name type="scientific">marine sediment metagenome</name>
    <dbReference type="NCBI Taxonomy" id="412755"/>
    <lineage>
        <taxon>unclassified sequences</taxon>
        <taxon>metagenomes</taxon>
        <taxon>ecological metagenomes</taxon>
    </lineage>
</organism>
<feature type="non-terminal residue" evidence="1">
    <location>
        <position position="49"/>
    </location>
</feature>
<dbReference type="EMBL" id="BARS01050877">
    <property type="protein sequence ID" value="GAG52069.1"/>
    <property type="molecule type" value="Genomic_DNA"/>
</dbReference>
<dbReference type="Gene3D" id="3.40.50.300">
    <property type="entry name" value="P-loop containing nucleotide triphosphate hydrolases"/>
    <property type="match status" value="1"/>
</dbReference>
<sequence>MWQTVGQDRALAALQRGLAQGRRVHAYLFAGPPQVGKRTLALELAQALN</sequence>
<accession>X0Y872</accession>
<dbReference type="InterPro" id="IPR027417">
    <property type="entry name" value="P-loop_NTPase"/>
</dbReference>
<dbReference type="AlphaFoldDB" id="X0Y872"/>
<reference evidence="1" key="1">
    <citation type="journal article" date="2014" name="Front. Microbiol.">
        <title>High frequency of phylogenetically diverse reductive dehalogenase-homologous genes in deep subseafloor sedimentary metagenomes.</title>
        <authorList>
            <person name="Kawai M."/>
            <person name="Futagami T."/>
            <person name="Toyoda A."/>
            <person name="Takaki Y."/>
            <person name="Nishi S."/>
            <person name="Hori S."/>
            <person name="Arai W."/>
            <person name="Tsubouchi T."/>
            <person name="Morono Y."/>
            <person name="Uchiyama I."/>
            <person name="Ito T."/>
            <person name="Fujiyama A."/>
            <person name="Inagaki F."/>
            <person name="Takami H."/>
        </authorList>
    </citation>
    <scope>NUCLEOTIDE SEQUENCE</scope>
    <source>
        <strain evidence="1">Expedition CK06-06</strain>
    </source>
</reference>
<dbReference type="Pfam" id="PF13177">
    <property type="entry name" value="DNA_pol3_delta2"/>
    <property type="match status" value="1"/>
</dbReference>
<gene>
    <name evidence="1" type="ORF">S01H1_75878</name>
</gene>
<comment type="caution">
    <text evidence="1">The sequence shown here is derived from an EMBL/GenBank/DDBJ whole genome shotgun (WGS) entry which is preliminary data.</text>
</comment>
<evidence type="ECO:0000313" key="1">
    <source>
        <dbReference type="EMBL" id="GAG52069.1"/>
    </source>
</evidence>
<protein>
    <recommendedName>
        <fullName evidence="2">DNA polymerase III subunit delta</fullName>
    </recommendedName>
</protein>